<reference evidence="2 3" key="1">
    <citation type="submission" date="2017-08" db="EMBL/GenBank/DDBJ databases">
        <title>Infants hospitalized years apart are colonized by the same room-sourced microbial strains.</title>
        <authorList>
            <person name="Brooks B."/>
            <person name="Olm M.R."/>
            <person name="Firek B.A."/>
            <person name="Baker R."/>
            <person name="Thomas B.C."/>
            <person name="Morowitz M.J."/>
            <person name="Banfield J.F."/>
        </authorList>
    </citation>
    <scope>NUCLEOTIDE SEQUENCE [LARGE SCALE GENOMIC DNA]</scope>
    <source>
        <strain evidence="2">S2_005_002_R2_34</strain>
    </source>
</reference>
<dbReference type="Gene3D" id="3.40.50.300">
    <property type="entry name" value="P-loop containing nucleotide triphosphate hydrolases"/>
    <property type="match status" value="1"/>
</dbReference>
<comment type="caution">
    <text evidence="2">The sequence shown here is derived from an EMBL/GenBank/DDBJ whole genome shotgun (WGS) entry which is preliminary data.</text>
</comment>
<dbReference type="GO" id="GO:0003678">
    <property type="term" value="F:DNA helicase activity"/>
    <property type="evidence" value="ECO:0007669"/>
    <property type="project" value="InterPro"/>
</dbReference>
<dbReference type="EMBL" id="QFPW01000021">
    <property type="protein sequence ID" value="PZQ46784.1"/>
    <property type="molecule type" value="Genomic_DNA"/>
</dbReference>
<proteinExistence type="predicted"/>
<evidence type="ECO:0000259" key="1">
    <source>
        <dbReference type="Pfam" id="PF03796"/>
    </source>
</evidence>
<dbReference type="SUPFAM" id="SSF52540">
    <property type="entry name" value="P-loop containing nucleoside triphosphate hydrolases"/>
    <property type="match status" value="1"/>
</dbReference>
<evidence type="ECO:0000313" key="2">
    <source>
        <dbReference type="EMBL" id="PZQ46784.1"/>
    </source>
</evidence>
<dbReference type="InterPro" id="IPR027417">
    <property type="entry name" value="P-loop_NTPase"/>
</dbReference>
<evidence type="ECO:0000313" key="3">
    <source>
        <dbReference type="Proteomes" id="UP000249185"/>
    </source>
</evidence>
<dbReference type="Proteomes" id="UP000249185">
    <property type="component" value="Unassembled WGS sequence"/>
</dbReference>
<dbReference type="GO" id="GO:0006260">
    <property type="term" value="P:DNA replication"/>
    <property type="evidence" value="ECO:0007669"/>
    <property type="project" value="InterPro"/>
</dbReference>
<feature type="domain" description="SF4 helicase" evidence="1">
    <location>
        <begin position="21"/>
        <end position="242"/>
    </location>
</feature>
<organism evidence="2 3">
    <name type="scientific">Rhodovulum sulfidophilum</name>
    <name type="common">Rhodobacter sulfidophilus</name>
    <dbReference type="NCBI Taxonomy" id="35806"/>
    <lineage>
        <taxon>Bacteria</taxon>
        <taxon>Pseudomonadati</taxon>
        <taxon>Pseudomonadota</taxon>
        <taxon>Alphaproteobacteria</taxon>
        <taxon>Rhodobacterales</taxon>
        <taxon>Paracoccaceae</taxon>
        <taxon>Rhodovulum</taxon>
    </lineage>
</organism>
<name>A0A2W5N141_RHOSU</name>
<gene>
    <name evidence="2" type="ORF">DI556_19325</name>
</gene>
<dbReference type="Pfam" id="PF03796">
    <property type="entry name" value="DnaB_C"/>
    <property type="match status" value="1"/>
</dbReference>
<dbReference type="AlphaFoldDB" id="A0A2W5N141"/>
<protein>
    <recommendedName>
        <fullName evidence="1">SF4 helicase domain-containing protein</fullName>
    </recommendedName>
</protein>
<accession>A0A2W5N141</accession>
<sequence length="273" mass="30631">MSDFREALKNRREERLASYPFEQVQRMLHGIHSGEVIVIKAPEGVGKTEVFRAIENHVLKTTNHPIALIHLEEDNGTTLRAMAGYFSETRVLDPEAPAEDEEVLKILEKIAGDHESRFMLHSSFDVEDEDAFIDNVRFMVAAGGAKIVFFDHISWLATGSPTDGKGDDERKKLDRISQKLKLLAKELAFALIMISHVNDDGLTRGSRNISKVANTVISLSRDKTSADELERMKTYFLIEKARLIGAKEGPAGFGLYDDECLMLRDPMEKGLTI</sequence>
<dbReference type="GO" id="GO:0005524">
    <property type="term" value="F:ATP binding"/>
    <property type="evidence" value="ECO:0007669"/>
    <property type="project" value="InterPro"/>
</dbReference>
<dbReference type="InterPro" id="IPR007694">
    <property type="entry name" value="DNA_helicase_DnaB-like_C"/>
</dbReference>